<reference evidence="2 3" key="1">
    <citation type="submission" date="2015-03" db="EMBL/GenBank/DDBJ databases">
        <authorList>
            <person name="Murphy D."/>
        </authorList>
    </citation>
    <scope>NUCLEOTIDE SEQUENCE [LARGE SCALE GENOMIC DNA]</scope>
    <source>
        <strain evidence="2 3">DSM 44277</strain>
    </source>
</reference>
<evidence type="ECO:0000313" key="2">
    <source>
        <dbReference type="EMBL" id="CPR12266.1"/>
    </source>
</evidence>
<dbReference type="RefSeq" id="WP_085179906.1">
    <property type="nucleotide sequence ID" value="NZ_CSTD01000004.1"/>
</dbReference>
<organism evidence="2 3">
    <name type="scientific">Mycobacterium bohemicum DSM 44277</name>
    <dbReference type="NCBI Taxonomy" id="1236609"/>
    <lineage>
        <taxon>Bacteria</taxon>
        <taxon>Bacillati</taxon>
        <taxon>Actinomycetota</taxon>
        <taxon>Actinomycetes</taxon>
        <taxon>Mycobacteriales</taxon>
        <taxon>Mycobacteriaceae</taxon>
        <taxon>Mycobacterium</taxon>
    </lineage>
</organism>
<dbReference type="InterPro" id="IPR016181">
    <property type="entry name" value="Acyl_CoA_acyltransferase"/>
</dbReference>
<dbReference type="Gene3D" id="3.40.630.30">
    <property type="match status" value="1"/>
</dbReference>
<accession>A0A0U0WB49</accession>
<gene>
    <name evidence="2" type="ORF">BN971_03560</name>
</gene>
<dbReference type="InterPro" id="IPR000182">
    <property type="entry name" value="GNAT_dom"/>
</dbReference>
<dbReference type="SUPFAM" id="SSF55729">
    <property type="entry name" value="Acyl-CoA N-acyltransferases (Nat)"/>
    <property type="match status" value="1"/>
</dbReference>
<protein>
    <submittedName>
        <fullName evidence="2">Acetyltransferase, gnat family protein</fullName>
    </submittedName>
</protein>
<evidence type="ECO:0000313" key="3">
    <source>
        <dbReference type="Proteomes" id="UP000198875"/>
    </source>
</evidence>
<dbReference type="Proteomes" id="UP000198875">
    <property type="component" value="Unassembled WGS sequence"/>
</dbReference>
<keyword evidence="2" id="KW-0808">Transferase</keyword>
<dbReference type="AlphaFoldDB" id="A0A0U0WB49"/>
<dbReference type="PROSITE" id="PS51186">
    <property type="entry name" value="GNAT"/>
    <property type="match status" value="1"/>
</dbReference>
<sequence length="180" mass="20553">MVDYPPDRITGPRLVLRRPVVDDAGALYQRVARDPEVTKYLMWAPHPDVATTRRVITEKLNVSDDERTWVIELRHSGEVVGLASCRRPVPHSVEVGYCLGRRWWGKGIMSETLEMLLAALDADRRVYRVWATCSVDNERSARLLERAGFVLEGRLSRHAVYPTMGPEPQDSLLYARARRA</sequence>
<evidence type="ECO:0000259" key="1">
    <source>
        <dbReference type="PROSITE" id="PS51186"/>
    </source>
</evidence>
<dbReference type="Pfam" id="PF13302">
    <property type="entry name" value="Acetyltransf_3"/>
    <property type="match status" value="1"/>
</dbReference>
<dbReference type="EMBL" id="CSTD01000004">
    <property type="protein sequence ID" value="CPR12266.1"/>
    <property type="molecule type" value="Genomic_DNA"/>
</dbReference>
<dbReference type="PANTHER" id="PTHR43792">
    <property type="entry name" value="GNAT FAMILY, PUTATIVE (AFU_ORTHOLOGUE AFUA_3G00765)-RELATED-RELATED"/>
    <property type="match status" value="1"/>
</dbReference>
<dbReference type="GO" id="GO:0016747">
    <property type="term" value="F:acyltransferase activity, transferring groups other than amino-acyl groups"/>
    <property type="evidence" value="ECO:0007669"/>
    <property type="project" value="InterPro"/>
</dbReference>
<feature type="domain" description="N-acetyltransferase" evidence="1">
    <location>
        <begin position="14"/>
        <end position="167"/>
    </location>
</feature>
<proteinExistence type="predicted"/>
<name>A0A0U0WB49_MYCBE</name>
<dbReference type="InterPro" id="IPR051531">
    <property type="entry name" value="N-acetyltransferase"/>
</dbReference>
<dbReference type="OrthoDB" id="9132139at2"/>